<comment type="caution">
    <text evidence="1">The sequence shown here is derived from an EMBL/GenBank/DDBJ whole genome shotgun (WGS) entry which is preliminary data.</text>
</comment>
<gene>
    <name evidence="1" type="ORF">PMAYCL1PPCAC_10442</name>
</gene>
<name>A0AAN5CE43_9BILA</name>
<dbReference type="Proteomes" id="UP001328107">
    <property type="component" value="Unassembled WGS sequence"/>
</dbReference>
<keyword evidence="2" id="KW-1185">Reference proteome</keyword>
<protein>
    <submittedName>
        <fullName evidence="1">Uncharacterized protein</fullName>
    </submittedName>
</protein>
<organism evidence="1 2">
    <name type="scientific">Pristionchus mayeri</name>
    <dbReference type="NCBI Taxonomy" id="1317129"/>
    <lineage>
        <taxon>Eukaryota</taxon>
        <taxon>Metazoa</taxon>
        <taxon>Ecdysozoa</taxon>
        <taxon>Nematoda</taxon>
        <taxon>Chromadorea</taxon>
        <taxon>Rhabditida</taxon>
        <taxon>Rhabditina</taxon>
        <taxon>Diplogasteromorpha</taxon>
        <taxon>Diplogasteroidea</taxon>
        <taxon>Neodiplogasteridae</taxon>
        <taxon>Pristionchus</taxon>
    </lineage>
</organism>
<dbReference type="EMBL" id="BTRK01000003">
    <property type="protein sequence ID" value="GMR40247.1"/>
    <property type="molecule type" value="Genomic_DNA"/>
</dbReference>
<feature type="non-terminal residue" evidence="1">
    <location>
        <position position="1"/>
    </location>
</feature>
<sequence>LCTVDTLLGVGHVEEEIFLVMILVELSHRGHRLRNDVVDEEEEGVLGTEIDSLSDEEVELSNCGVSRDEILLLVEILQLAVG</sequence>
<reference evidence="2" key="1">
    <citation type="submission" date="2022-10" db="EMBL/GenBank/DDBJ databases">
        <title>Genome assembly of Pristionchus species.</title>
        <authorList>
            <person name="Yoshida K."/>
            <person name="Sommer R.J."/>
        </authorList>
    </citation>
    <scope>NUCLEOTIDE SEQUENCE [LARGE SCALE GENOMIC DNA]</scope>
    <source>
        <strain evidence="2">RS5460</strain>
    </source>
</reference>
<evidence type="ECO:0000313" key="1">
    <source>
        <dbReference type="EMBL" id="GMR40247.1"/>
    </source>
</evidence>
<accession>A0AAN5CE43</accession>
<proteinExistence type="predicted"/>
<dbReference type="AlphaFoldDB" id="A0AAN5CE43"/>
<evidence type="ECO:0000313" key="2">
    <source>
        <dbReference type="Proteomes" id="UP001328107"/>
    </source>
</evidence>